<evidence type="ECO:0000313" key="3">
    <source>
        <dbReference type="EMBL" id="DAD18114.1"/>
    </source>
</evidence>
<protein>
    <submittedName>
        <fullName evidence="3">Uncharacterized protein</fullName>
    </submittedName>
</protein>
<dbReference type="PANTHER" id="PTHR46108:SF4">
    <property type="entry name" value="BLUE CHEESE"/>
    <property type="match status" value="1"/>
</dbReference>
<evidence type="ECO:0000313" key="4">
    <source>
        <dbReference type="Proteomes" id="UP000607653"/>
    </source>
</evidence>
<keyword evidence="1" id="KW-0853">WD repeat</keyword>
<dbReference type="EMBL" id="DUZY01000001">
    <property type="protein sequence ID" value="DAD18114.1"/>
    <property type="molecule type" value="Genomic_DNA"/>
</dbReference>
<organism evidence="3 4">
    <name type="scientific">Nelumbo nucifera</name>
    <name type="common">Sacred lotus</name>
    <dbReference type="NCBI Taxonomy" id="4432"/>
    <lineage>
        <taxon>Eukaryota</taxon>
        <taxon>Viridiplantae</taxon>
        <taxon>Streptophyta</taxon>
        <taxon>Embryophyta</taxon>
        <taxon>Tracheophyta</taxon>
        <taxon>Spermatophyta</taxon>
        <taxon>Magnoliopsida</taxon>
        <taxon>Proteales</taxon>
        <taxon>Nelumbonaceae</taxon>
        <taxon>Nelumbo</taxon>
    </lineage>
</organism>
<keyword evidence="4" id="KW-1185">Reference proteome</keyword>
<gene>
    <name evidence="3" type="ORF">HUJ06_019577</name>
</gene>
<sequence>MAILDSLDAELPMVSNIQKLDNGAKQGNPKFDGSGIVWDLERLGNLSLQISGKKLIFAFDGTSSEAFRATGTLSILSLVDPLSAAASPIGDMKAGMSQMFRSFTMVHILLVGELYYFIFYAFPHSVQRIRSCKEANLTMPIAFSIM</sequence>
<name>A0A822X9G5_NELNU</name>
<keyword evidence="2" id="KW-1133">Transmembrane helix</keyword>
<comment type="caution">
    <text evidence="3">The sequence shown here is derived from an EMBL/GenBank/DDBJ whole genome shotgun (WGS) entry which is preliminary data.</text>
</comment>
<dbReference type="AlphaFoldDB" id="A0A822X9G5"/>
<dbReference type="PANTHER" id="PTHR46108">
    <property type="entry name" value="BLUE CHEESE"/>
    <property type="match status" value="1"/>
</dbReference>
<accession>A0A822X9G5</accession>
<evidence type="ECO:0000256" key="2">
    <source>
        <dbReference type="SAM" id="Phobius"/>
    </source>
</evidence>
<dbReference type="InterPro" id="IPR051944">
    <property type="entry name" value="BEACH_domain_protein"/>
</dbReference>
<keyword evidence="2" id="KW-0812">Transmembrane</keyword>
<proteinExistence type="predicted"/>
<dbReference type="Proteomes" id="UP000607653">
    <property type="component" value="Unassembled WGS sequence"/>
</dbReference>
<reference evidence="3 4" key="1">
    <citation type="journal article" date="2020" name="Mol. Biol. Evol.">
        <title>Distinct Expression and Methylation Patterns for Genes with Different Fates following a Single Whole-Genome Duplication in Flowering Plants.</title>
        <authorList>
            <person name="Shi T."/>
            <person name="Rahmani R.S."/>
            <person name="Gugger P.F."/>
            <person name="Wang M."/>
            <person name="Li H."/>
            <person name="Zhang Y."/>
            <person name="Li Z."/>
            <person name="Wang Q."/>
            <person name="Van de Peer Y."/>
            <person name="Marchal K."/>
            <person name="Chen J."/>
        </authorList>
    </citation>
    <scope>NUCLEOTIDE SEQUENCE [LARGE SCALE GENOMIC DNA]</scope>
    <source>
        <tissue evidence="3">Leaf</tissue>
    </source>
</reference>
<evidence type="ECO:0000256" key="1">
    <source>
        <dbReference type="ARBA" id="ARBA00022574"/>
    </source>
</evidence>
<feature type="transmembrane region" description="Helical" evidence="2">
    <location>
        <begin position="102"/>
        <end position="122"/>
    </location>
</feature>
<keyword evidence="2" id="KW-0472">Membrane</keyword>